<dbReference type="AlphaFoldDB" id="A0A1B1TF19"/>
<organism evidence="1">
    <name type="scientific">uncultured Poseidoniia archaeon</name>
    <dbReference type="NCBI Taxonomy" id="1697135"/>
    <lineage>
        <taxon>Archaea</taxon>
        <taxon>Methanobacteriati</taxon>
        <taxon>Thermoplasmatota</taxon>
        <taxon>Candidatus Poseidoniia</taxon>
        <taxon>environmental samples</taxon>
    </lineage>
</organism>
<proteinExistence type="predicted"/>
<sequence length="211" mass="24384">MSVSSDEEWEENMLKEMAKLFSTMGMNVDYDMLKSLMHQLKKRLEEMGMNPEDMAKTNVKMDFNKIDSNLEPQEIKKMMENLMGMGNPEGFSDLLKNMGINMKINEPVIEVKAEINDSDSNADDEIDEDNFHIHEDRMYLTIDISRYTDLEANSIELNLADAGISLQVMKTTQLRPFKKFNLPEPASRIIEWTFNNGVLDVTFDINSTMYI</sequence>
<reference evidence="1" key="2">
    <citation type="journal article" date="2015" name="ISME J.">
        <title>A new class of marine Euryarchaeota group II from the Mediterranean deep chlorophyll maximum.</title>
        <authorList>
            <person name="Martin-Cuadrado A.B."/>
            <person name="Garcia-Heredia I."/>
            <person name="Molto A.G."/>
            <person name="Lopez-Ubeda R."/>
            <person name="Kimes N."/>
            <person name="Lopez-Garcia P."/>
            <person name="Moreira D."/>
            <person name="Rodriguez-Valera F."/>
        </authorList>
    </citation>
    <scope>NUCLEOTIDE SEQUENCE</scope>
</reference>
<accession>A0A1B1TF19</accession>
<evidence type="ECO:0000313" key="1">
    <source>
        <dbReference type="EMBL" id="ANV80858.1"/>
    </source>
</evidence>
<reference evidence="1" key="1">
    <citation type="submission" date="2014-11" db="EMBL/GenBank/DDBJ databases">
        <authorList>
            <person name="Zhu J."/>
            <person name="Qi W."/>
            <person name="Song R."/>
        </authorList>
    </citation>
    <scope>NUCLEOTIDE SEQUENCE</scope>
</reference>
<dbReference type="EMBL" id="KP211814">
    <property type="protein sequence ID" value="ANV79163.1"/>
    <property type="molecule type" value="Genomic_DNA"/>
</dbReference>
<dbReference type="EMBL" id="KP211910">
    <property type="protein sequence ID" value="ANV80858.1"/>
    <property type="molecule type" value="Genomic_DNA"/>
</dbReference>
<protein>
    <submittedName>
        <fullName evidence="1">Uncharacterized protein</fullName>
    </submittedName>
</protein>
<name>A0A1B1TF19_9ARCH</name>